<feature type="domain" description="Amine oxidase" evidence="5">
    <location>
        <begin position="12"/>
        <end position="488"/>
    </location>
</feature>
<keyword evidence="2 4" id="KW-0125">Carotenoid biosynthesis</keyword>
<accession>U4KPL0</accession>
<evidence type="ECO:0000259" key="5">
    <source>
        <dbReference type="Pfam" id="PF01593"/>
    </source>
</evidence>
<dbReference type="InterPro" id="IPR036188">
    <property type="entry name" value="FAD/NAD-bd_sf"/>
</dbReference>
<dbReference type="GO" id="GO:0016491">
    <property type="term" value="F:oxidoreductase activity"/>
    <property type="evidence" value="ECO:0007669"/>
    <property type="project" value="UniProtKB-KW"/>
</dbReference>
<dbReference type="PRINTS" id="PR00419">
    <property type="entry name" value="ADXRDTASE"/>
</dbReference>
<dbReference type="InterPro" id="IPR002937">
    <property type="entry name" value="Amino_oxidase"/>
</dbReference>
<dbReference type="Proteomes" id="UP000032737">
    <property type="component" value="Chromosome"/>
</dbReference>
<evidence type="ECO:0000256" key="1">
    <source>
        <dbReference type="ARBA" id="ARBA00004829"/>
    </source>
</evidence>
<proteinExistence type="inferred from homology"/>
<dbReference type="SUPFAM" id="SSF51905">
    <property type="entry name" value="FAD/NAD(P)-binding domain"/>
    <property type="match status" value="1"/>
</dbReference>
<dbReference type="NCBIfam" id="TIGR02734">
    <property type="entry name" value="crtI_fam"/>
    <property type="match status" value="1"/>
</dbReference>
<keyword evidence="7" id="KW-1185">Reference proteome</keyword>
<dbReference type="KEGG" id="abra:BN85313760"/>
<evidence type="ECO:0000313" key="7">
    <source>
        <dbReference type="Proteomes" id="UP000032737"/>
    </source>
</evidence>
<dbReference type="RefSeq" id="WP_030005257.1">
    <property type="nucleotide sequence ID" value="NC_022549.1"/>
</dbReference>
<dbReference type="PANTHER" id="PTHR43734">
    <property type="entry name" value="PHYTOENE DESATURASE"/>
    <property type="match status" value="1"/>
</dbReference>
<evidence type="ECO:0000256" key="4">
    <source>
        <dbReference type="RuleBase" id="RU362075"/>
    </source>
</evidence>
<protein>
    <submittedName>
        <fullName evidence="6">Phytoene desaturase</fullName>
    </submittedName>
</protein>
<dbReference type="PANTHER" id="PTHR43734:SF1">
    <property type="entry name" value="PHYTOENE DESATURASE"/>
    <property type="match status" value="1"/>
</dbReference>
<dbReference type="STRING" id="61635.BN85313760"/>
<dbReference type="GO" id="GO:0016117">
    <property type="term" value="P:carotenoid biosynthetic process"/>
    <property type="evidence" value="ECO:0007669"/>
    <property type="project" value="UniProtKB-KW"/>
</dbReference>
<dbReference type="AlphaFoldDB" id="U4KPL0"/>
<evidence type="ECO:0000256" key="2">
    <source>
        <dbReference type="ARBA" id="ARBA00022746"/>
    </source>
</evidence>
<reference evidence="6 7" key="1">
    <citation type="journal article" date="2013" name="J. Mol. Microbiol. Biotechnol.">
        <title>Analysis of the Complete Genomes of Acholeplasma brassicae , A. palmae and A. laidlawii and Their Comparison to the Obligate Parasites from ' Candidatus Phytoplasma'.</title>
        <authorList>
            <person name="Kube M."/>
            <person name="Siewert C."/>
            <person name="Migdoll A.M."/>
            <person name="Duduk B."/>
            <person name="Holz S."/>
            <person name="Rabus R."/>
            <person name="Seemuller E."/>
            <person name="Mitrovic J."/>
            <person name="Muller I."/>
            <person name="Buttner C."/>
            <person name="Reinhardt R."/>
        </authorList>
    </citation>
    <scope>NUCLEOTIDE SEQUENCE [LARGE SCALE GENOMIC DNA]</scope>
    <source>
        <strain evidence="7">0502</strain>
    </source>
</reference>
<name>U4KPL0_9MOLU</name>
<dbReference type="OrthoDB" id="9814556at2"/>
<dbReference type="EMBL" id="FO681348">
    <property type="protein sequence ID" value="CCV66397.1"/>
    <property type="molecule type" value="Genomic_DNA"/>
</dbReference>
<evidence type="ECO:0000256" key="3">
    <source>
        <dbReference type="ARBA" id="ARBA00023002"/>
    </source>
</evidence>
<sequence length="495" mass="56955">MKKIIIIGAGVGGLASGIRLLKMGFDVEIFEKNEKVGGRMYQIEEKGFKFDVGPTIVMMPEIYNEIFELSGVDPKDYIDMSLLSPMYDIHFKDQTKLRISTDLTQLVSQLEKIDPKDAQGYLAYLSDVYKRFLIAKEHFLMKSYSKPIQFYNPKSLYHLLRLRTLNSAYDSISSFVKDEKLRQALSFQTLYIGVSPFTGPSIYTIIPMIELLYGVWYIKGGMYEMANQMKRRFLEMGGKLRLNENVSEILIKDRLAYGVVSNEEHHHSDIVLTNADFPYANSELIKNEKDKGKYTTKKIHKMSYSASSLVIYLGLDKKYKTNVHTLRFAKDFKKNINDLFEFNVPEDPSFYMYSPTQVDETLSPKGKEIIYVLVPVPSLHKGMTSWSEAFQKQYVNEVLDMISQIDEFNDIKDHIEVMRVFTPDDFKKQFNLQFGATFGLRPVVTQSLYFRPQARSKTVKNLYFVGSSNHPGAGVPIVMLSADIVTREIKKDSEK</sequence>
<comment type="pathway">
    <text evidence="1 4">Carotenoid biosynthesis.</text>
</comment>
<organism evidence="6 7">
    <name type="scientific">Acholeplasma brassicae</name>
    <dbReference type="NCBI Taxonomy" id="61635"/>
    <lineage>
        <taxon>Bacteria</taxon>
        <taxon>Bacillati</taxon>
        <taxon>Mycoplasmatota</taxon>
        <taxon>Mollicutes</taxon>
        <taxon>Acholeplasmatales</taxon>
        <taxon>Acholeplasmataceae</taxon>
        <taxon>Acholeplasma</taxon>
    </lineage>
</organism>
<keyword evidence="3 4" id="KW-0560">Oxidoreductase</keyword>
<dbReference type="Gene3D" id="3.50.50.60">
    <property type="entry name" value="FAD/NAD(P)-binding domain"/>
    <property type="match status" value="2"/>
</dbReference>
<gene>
    <name evidence="6" type="primary">crtI</name>
    <name evidence="6" type="ORF">BN85313760</name>
</gene>
<dbReference type="HOGENOM" id="CLU_019722_2_1_14"/>
<dbReference type="Pfam" id="PF01593">
    <property type="entry name" value="Amino_oxidase"/>
    <property type="match status" value="1"/>
</dbReference>
<comment type="similarity">
    <text evidence="4">Belongs to the carotenoid/retinoid oxidoreductase family.</text>
</comment>
<dbReference type="InterPro" id="IPR014105">
    <property type="entry name" value="Carotenoid/retinoid_OxRdtase"/>
</dbReference>
<evidence type="ECO:0000313" key="6">
    <source>
        <dbReference type="EMBL" id="CCV66397.1"/>
    </source>
</evidence>